<sequence length="305" mass="34391">MILILAYFCSSFLFGQQADIIKEPIEIISTRSVYLNSGFASNLGGGVSRTYIKVDLPPNTIKWYYSFTTSTDKSASQNLNLIAQLASLYYDPSGLSSNNLPYLEVPTGVCGIDVYLLDQENVSPFLDKEDLIDGGYSYYLEGTINNTKQAVVEIDEVIANTLYLGLKNPDGFTGVNIILEVVAITEIDLSKQRYKEEERASLYGTLAWSCFENKDYDKALLYCNTSSRYYKLGWVEANKGLTQLVLGDTSKSLDTYIHAIPLIKEQLYPEYVFDEVIKDLENVKNEFPDLEGVTEVMQLIKLYRD</sequence>
<evidence type="ECO:0008006" key="3">
    <source>
        <dbReference type="Google" id="ProtNLM"/>
    </source>
</evidence>
<accession>A0ABV9HUN3</accession>
<protein>
    <recommendedName>
        <fullName evidence="3">Tetratricopeptide repeat protein</fullName>
    </recommendedName>
</protein>
<keyword evidence="2" id="KW-1185">Reference proteome</keyword>
<comment type="caution">
    <text evidence="1">The sequence shown here is derived from an EMBL/GenBank/DDBJ whole genome shotgun (WGS) entry which is preliminary data.</text>
</comment>
<reference evidence="2" key="1">
    <citation type="journal article" date="2019" name="Int. J. Syst. Evol. Microbiol.">
        <title>The Global Catalogue of Microorganisms (GCM) 10K type strain sequencing project: providing services to taxonomists for standard genome sequencing and annotation.</title>
        <authorList>
            <consortium name="The Broad Institute Genomics Platform"/>
            <consortium name="The Broad Institute Genome Sequencing Center for Infectious Disease"/>
            <person name="Wu L."/>
            <person name="Ma J."/>
        </authorList>
    </citation>
    <scope>NUCLEOTIDE SEQUENCE [LARGE SCALE GENOMIC DNA]</scope>
    <source>
        <strain evidence="2">YJ-61-S</strain>
    </source>
</reference>
<evidence type="ECO:0000313" key="1">
    <source>
        <dbReference type="EMBL" id="MFC4633582.1"/>
    </source>
</evidence>
<dbReference type="Proteomes" id="UP001596043">
    <property type="component" value="Unassembled WGS sequence"/>
</dbReference>
<dbReference type="EMBL" id="JBHSFV010000003">
    <property type="protein sequence ID" value="MFC4633582.1"/>
    <property type="molecule type" value="Genomic_DNA"/>
</dbReference>
<gene>
    <name evidence="1" type="ORF">ACFO3O_06665</name>
</gene>
<evidence type="ECO:0000313" key="2">
    <source>
        <dbReference type="Proteomes" id="UP001596043"/>
    </source>
</evidence>
<dbReference type="SUPFAM" id="SSF48452">
    <property type="entry name" value="TPR-like"/>
    <property type="match status" value="1"/>
</dbReference>
<organism evidence="1 2">
    <name type="scientific">Dokdonia ponticola</name>
    <dbReference type="NCBI Taxonomy" id="2041041"/>
    <lineage>
        <taxon>Bacteria</taxon>
        <taxon>Pseudomonadati</taxon>
        <taxon>Bacteroidota</taxon>
        <taxon>Flavobacteriia</taxon>
        <taxon>Flavobacteriales</taxon>
        <taxon>Flavobacteriaceae</taxon>
        <taxon>Dokdonia</taxon>
    </lineage>
</organism>
<dbReference type="InterPro" id="IPR011990">
    <property type="entry name" value="TPR-like_helical_dom_sf"/>
</dbReference>
<proteinExistence type="predicted"/>
<dbReference type="RefSeq" id="WP_379977794.1">
    <property type="nucleotide sequence ID" value="NZ_JBHSFV010000003.1"/>
</dbReference>
<name>A0ABV9HUN3_9FLAO</name>